<dbReference type="Gene3D" id="1.10.510.10">
    <property type="entry name" value="Transferase(Phosphotransferase) domain 1"/>
    <property type="match status" value="1"/>
</dbReference>
<evidence type="ECO:0000313" key="3">
    <source>
        <dbReference type="Proteomes" id="UP001058003"/>
    </source>
</evidence>
<dbReference type="SMART" id="SM00065">
    <property type="entry name" value="GAF"/>
    <property type="match status" value="2"/>
</dbReference>
<dbReference type="InterPro" id="IPR003594">
    <property type="entry name" value="HATPase_dom"/>
</dbReference>
<dbReference type="EMBL" id="CP073767">
    <property type="protein sequence ID" value="UWZ58196.1"/>
    <property type="molecule type" value="Genomic_DNA"/>
</dbReference>
<dbReference type="Pfam" id="PF13191">
    <property type="entry name" value="AAA_16"/>
    <property type="match status" value="1"/>
</dbReference>
<dbReference type="Pfam" id="PF07730">
    <property type="entry name" value="HisKA_3"/>
    <property type="match status" value="1"/>
</dbReference>
<gene>
    <name evidence="2" type="ORF">Daura_19700</name>
</gene>
<dbReference type="Pfam" id="PF00069">
    <property type="entry name" value="Pkinase"/>
    <property type="match status" value="1"/>
</dbReference>
<dbReference type="InterPro" id="IPR053159">
    <property type="entry name" value="Hybrid_Histidine_Kinase"/>
</dbReference>
<dbReference type="GO" id="GO:0000155">
    <property type="term" value="F:phosphorelay sensor kinase activity"/>
    <property type="evidence" value="ECO:0007669"/>
    <property type="project" value="InterPro"/>
</dbReference>
<accession>A0A9Q9MMI3</accession>
<dbReference type="GO" id="GO:0046983">
    <property type="term" value="F:protein dimerization activity"/>
    <property type="evidence" value="ECO:0007669"/>
    <property type="project" value="InterPro"/>
</dbReference>
<dbReference type="InterPro" id="IPR003018">
    <property type="entry name" value="GAF"/>
</dbReference>
<reference evidence="2" key="1">
    <citation type="submission" date="2021-04" db="EMBL/GenBank/DDBJ databases">
        <title>Dactylosporangium aurantiacum NRRL B-8018 full assembly.</title>
        <authorList>
            <person name="Hartkoorn R.C."/>
            <person name="Beaudoing E."/>
            <person name="Hot D."/>
        </authorList>
    </citation>
    <scope>NUCLEOTIDE SEQUENCE</scope>
    <source>
        <strain evidence="2">NRRL B-8018</strain>
    </source>
</reference>
<dbReference type="Pfam" id="PF02518">
    <property type="entry name" value="HATPase_c"/>
    <property type="match status" value="1"/>
</dbReference>
<dbReference type="SUPFAM" id="SSF55781">
    <property type="entry name" value="GAF domain-like"/>
    <property type="match status" value="2"/>
</dbReference>
<name>A0A9Q9MMI3_9ACTN</name>
<dbReference type="CDD" id="cd14014">
    <property type="entry name" value="STKc_PknB_like"/>
    <property type="match status" value="1"/>
</dbReference>
<dbReference type="SUPFAM" id="SSF55874">
    <property type="entry name" value="ATPase domain of HSP90 chaperone/DNA topoisomerase II/histidine kinase"/>
    <property type="match status" value="1"/>
</dbReference>
<dbReference type="InterPro" id="IPR027417">
    <property type="entry name" value="P-loop_NTPase"/>
</dbReference>
<dbReference type="PANTHER" id="PTHR43642:SF1">
    <property type="entry name" value="HYBRID SIGNAL TRANSDUCTION HISTIDINE KINASE G"/>
    <property type="match status" value="1"/>
</dbReference>
<dbReference type="GO" id="GO:0005524">
    <property type="term" value="F:ATP binding"/>
    <property type="evidence" value="ECO:0007669"/>
    <property type="project" value="InterPro"/>
</dbReference>
<dbReference type="Proteomes" id="UP001058003">
    <property type="component" value="Chromosome"/>
</dbReference>
<evidence type="ECO:0000313" key="2">
    <source>
        <dbReference type="EMBL" id="UWZ58196.1"/>
    </source>
</evidence>
<proteinExistence type="predicted"/>
<dbReference type="Pfam" id="PF01590">
    <property type="entry name" value="GAF"/>
    <property type="match status" value="2"/>
</dbReference>
<dbReference type="InterPro" id="IPR011009">
    <property type="entry name" value="Kinase-like_dom_sf"/>
</dbReference>
<dbReference type="InterPro" id="IPR036890">
    <property type="entry name" value="HATPase_C_sf"/>
</dbReference>
<dbReference type="SMART" id="SM00220">
    <property type="entry name" value="S_TKc"/>
    <property type="match status" value="1"/>
</dbReference>
<dbReference type="Gene3D" id="1.20.5.1930">
    <property type="match status" value="1"/>
</dbReference>
<organism evidence="2 3">
    <name type="scientific">Dactylosporangium aurantiacum</name>
    <dbReference type="NCBI Taxonomy" id="35754"/>
    <lineage>
        <taxon>Bacteria</taxon>
        <taxon>Bacillati</taxon>
        <taxon>Actinomycetota</taxon>
        <taxon>Actinomycetes</taxon>
        <taxon>Micromonosporales</taxon>
        <taxon>Micromonosporaceae</taxon>
        <taxon>Dactylosporangium</taxon>
    </lineage>
</organism>
<dbReference type="PROSITE" id="PS50011">
    <property type="entry name" value="PROTEIN_KINASE_DOM"/>
    <property type="match status" value="1"/>
</dbReference>
<dbReference type="InterPro" id="IPR029016">
    <property type="entry name" value="GAF-like_dom_sf"/>
</dbReference>
<dbReference type="InterPro" id="IPR008266">
    <property type="entry name" value="Tyr_kinase_AS"/>
</dbReference>
<dbReference type="SMART" id="SM00387">
    <property type="entry name" value="HATPase_c"/>
    <property type="match status" value="1"/>
</dbReference>
<dbReference type="InterPro" id="IPR000719">
    <property type="entry name" value="Prot_kinase_dom"/>
</dbReference>
<dbReference type="PANTHER" id="PTHR43642">
    <property type="entry name" value="HYBRID SIGNAL TRANSDUCTION HISTIDINE KINASE G"/>
    <property type="match status" value="1"/>
</dbReference>
<feature type="domain" description="Protein kinase" evidence="1">
    <location>
        <begin position="1"/>
        <end position="233"/>
    </location>
</feature>
<dbReference type="CDD" id="cd16917">
    <property type="entry name" value="HATPase_UhpB-NarQ-NarX-like"/>
    <property type="match status" value="1"/>
</dbReference>
<dbReference type="GO" id="GO:0016020">
    <property type="term" value="C:membrane"/>
    <property type="evidence" value="ECO:0007669"/>
    <property type="project" value="InterPro"/>
</dbReference>
<dbReference type="Gene3D" id="3.30.565.10">
    <property type="entry name" value="Histidine kinase-like ATPase, C-terminal domain"/>
    <property type="match status" value="1"/>
</dbReference>
<keyword evidence="3" id="KW-1185">Reference proteome</keyword>
<protein>
    <submittedName>
        <fullName evidence="2">AAA family ATPase</fullName>
    </submittedName>
</protein>
<dbReference type="SUPFAM" id="SSF52540">
    <property type="entry name" value="P-loop containing nucleoside triphosphate hydrolases"/>
    <property type="match status" value="1"/>
</dbReference>
<dbReference type="RefSeq" id="WP_052387388.1">
    <property type="nucleotide sequence ID" value="NZ_CP073767.1"/>
</dbReference>
<sequence length="1767" mass="187894">MTRVPVCGGGTVIRKEPLGPEARRRAQHETAILERLRGVEGVAQLLDAPAFPGSVVLADVGGESLTGTALPLPAGELLDLAVALTRAVAGMHRRGVLHRDIAPTNIVVSRTGAPCLVDFDLASFLAELRPRFTHHTEIVGTLPYLAPEQTGRTGRSIDHRADLYALGATLYELAAGAPPFGSGDPLRLTHDHLARVPVPPPGPLSRIIMHLLEKEPDNRYQTAEGLLADLERVRAGGPGAAAGLRVGEHDVPLRLLPPSRLAGRAAEVAVLKEAFEGALAGRCRGVLIGGASGVGKTALVDELRPVVTGGNGWFVTGKFDQHRRDMEFNGLRQAYQALGRLLLAEPEHELAQVHERLLAAVGPNAGLLAAVAPEFAALLGRVPDPGDPLTAHVRAQRLAVDVMRAVASPKRPVVMFVDDLQWAGQSPLEIIELLLEAERLDGLLMVCAYRAGDADGARTLAAPLARWRERPGVRHLRLGNLPVSGTVTMVAEMLHVDPARATGLGKLIHPYTSGNPYETVELLNALRRDGVLRVSAAGWQWDAAAVRARLGRSEVAGLLAARVRALPPATRQLVEVMACLGGRAELGVLRTATAVPEDLAEQRLAPALDDGLLVLEPGTRPTVRFRHDRVHEVVLRGLGPRCRPLRLATARRLAAVPALFMVAAEQYLPVVDAVGDAEERGRVVRLLRRAAGQAQLAGDHAVVAALLAATLRLVDPGDTGTLVEVRTCRHAALYGLGRLEEADEEYRAIEGLTAGVMDRADATGVQVRSLTHRGRLGEAIDLGVAALRELGVTVPAEDPTPGGLDELYRWLDRTGGADELTRSEISDPALLAATHLLTAVLTAAYLAAHYDLYSRLSLEALRMWLEHGPGPTLVGPVGAAATVAVLHGDLAAGYRVLRRILALGEARGYEADLAQVRFLHALRSCWFEPLENSVETGRQAREGLLAAGDLTHGAFTYYATVVGLLDTAPSLDGCVAEVEAGLAFMRRTGSEQSGWWLDSYRWLADVLRGECSPAPVEAATARYAGDPLALFHAHVNRAFAAAVLGDPVGLAQHTAAAMPLLPAAPGLYPTALAYLLRGLSLAGQARDSHGDDRGALLAELDEATRWLADRAVDAPANFLHLVRLVEAEQAWAVGDFHVAALAFDAARHEAVQRGRPWHAALISEHAGRFCLAHGVEHAGHSLLLEARQEYLAWGATAKVHQLDWAYPTLRPPPDRHGDAHRVHSSVTTGTIDLLGILSASRALSSQTRVEGLHTELVRALGAITGATQVRLVLWSGERQDWLLPAPGGVDAVRVTGDEHAVPLSVLRYVQRAREPLVVGDVTRDDRFARDPYLAGLGCCSMLAVPIVNRGTLQAVLLLENRLIRGAFSVERLDAVKLIAGQLAVSLDNARLYADYRRIANEQAALRRVATLVARGAGPDTVFAAVADEVGALFDAESTAVIRFEAAGEATVMGGFGITHTAIGTRMRLDPRSAMAAVQVTGRAARCHAVYRSRPGSTGRQSVIAGPILVEGRLWGAVVATARRDRLDEDAEQRLAGFNELLATGIANAESRAELTTSRARIVATADQTRRRIERDLHDGAQQRLVALALQLRTAQADVPPQLDALGRQLDRAVAAATAAADEVREIAHGIHPGMLTEGGLGPALRGLARRSPVPVELGIRTVGRLPERVEVSAYYIVAEALTNAAKHAQASTITVTVDVVGTVLRVTVCDDGVGGADFAGGTGLVGLKDRAEALGGSITLSSPHGRGTRLAVEIPTACEPEAPGPTG</sequence>
<dbReference type="InterPro" id="IPR041664">
    <property type="entry name" value="AAA_16"/>
</dbReference>
<dbReference type="PROSITE" id="PS00109">
    <property type="entry name" value="PROTEIN_KINASE_TYR"/>
    <property type="match status" value="1"/>
</dbReference>
<dbReference type="Gene3D" id="3.30.450.40">
    <property type="match status" value="2"/>
</dbReference>
<dbReference type="SUPFAM" id="SSF56112">
    <property type="entry name" value="Protein kinase-like (PK-like)"/>
    <property type="match status" value="1"/>
</dbReference>
<dbReference type="KEGG" id="daur:Daura_19700"/>
<dbReference type="InterPro" id="IPR011712">
    <property type="entry name" value="Sig_transdc_His_kin_sub3_dim/P"/>
</dbReference>
<evidence type="ECO:0000259" key="1">
    <source>
        <dbReference type="PROSITE" id="PS50011"/>
    </source>
</evidence>